<evidence type="ECO:0000256" key="1">
    <source>
        <dbReference type="PROSITE-ProRule" id="PRU00371"/>
    </source>
</evidence>
<feature type="domain" description="MADF" evidence="3">
    <location>
        <begin position="5"/>
        <end position="95"/>
    </location>
</feature>
<comment type="caution">
    <text evidence="5">The sequence shown here is derived from an EMBL/GenBank/DDBJ whole genome shotgun (WGS) entry which is preliminary data.</text>
</comment>
<feature type="compositionally biased region" description="Polar residues" evidence="2">
    <location>
        <begin position="250"/>
        <end position="272"/>
    </location>
</feature>
<dbReference type="InterPro" id="IPR039353">
    <property type="entry name" value="TF_Adf1"/>
</dbReference>
<dbReference type="PANTHER" id="PTHR12243">
    <property type="entry name" value="MADF DOMAIN TRANSCRIPTION FACTOR"/>
    <property type="match status" value="1"/>
</dbReference>
<dbReference type="InterPro" id="IPR004210">
    <property type="entry name" value="BESS_motif"/>
</dbReference>
<feature type="region of interest" description="Disordered" evidence="2">
    <location>
        <begin position="233"/>
        <end position="272"/>
    </location>
</feature>
<keyword evidence="1" id="KW-0539">Nucleus</keyword>
<dbReference type="PROSITE" id="PS51029">
    <property type="entry name" value="MADF"/>
    <property type="match status" value="1"/>
</dbReference>
<proteinExistence type="predicted"/>
<organism evidence="5 6">
    <name type="scientific">Cryptolaemus montrouzieri</name>
    <dbReference type="NCBI Taxonomy" id="559131"/>
    <lineage>
        <taxon>Eukaryota</taxon>
        <taxon>Metazoa</taxon>
        <taxon>Ecdysozoa</taxon>
        <taxon>Arthropoda</taxon>
        <taxon>Hexapoda</taxon>
        <taxon>Insecta</taxon>
        <taxon>Pterygota</taxon>
        <taxon>Neoptera</taxon>
        <taxon>Endopterygota</taxon>
        <taxon>Coleoptera</taxon>
        <taxon>Polyphaga</taxon>
        <taxon>Cucujiformia</taxon>
        <taxon>Coccinelloidea</taxon>
        <taxon>Coccinellidae</taxon>
        <taxon>Scymninae</taxon>
        <taxon>Scymnini</taxon>
        <taxon>Cryptolaemus</taxon>
    </lineage>
</organism>
<reference evidence="5 6" key="1">
    <citation type="journal article" date="2021" name="BMC Biol.">
        <title>Horizontally acquired antibacterial genes associated with adaptive radiation of ladybird beetles.</title>
        <authorList>
            <person name="Li H.S."/>
            <person name="Tang X.F."/>
            <person name="Huang Y.H."/>
            <person name="Xu Z.Y."/>
            <person name="Chen M.L."/>
            <person name="Du X.Y."/>
            <person name="Qiu B.Y."/>
            <person name="Chen P.T."/>
            <person name="Zhang W."/>
            <person name="Slipinski A."/>
            <person name="Escalona H.E."/>
            <person name="Waterhouse R.M."/>
            <person name="Zwick A."/>
            <person name="Pang H."/>
        </authorList>
    </citation>
    <scope>NUCLEOTIDE SEQUENCE [LARGE SCALE GENOMIC DNA]</scope>
    <source>
        <strain evidence="5">SYSU2018</strain>
    </source>
</reference>
<feature type="domain" description="BESS" evidence="4">
    <location>
        <begin position="182"/>
        <end position="221"/>
    </location>
</feature>
<gene>
    <name evidence="5" type="ORF">HHI36_018133</name>
</gene>
<evidence type="ECO:0008006" key="7">
    <source>
        <dbReference type="Google" id="ProtNLM"/>
    </source>
</evidence>
<dbReference type="Proteomes" id="UP001516400">
    <property type="component" value="Unassembled WGS sequence"/>
</dbReference>
<dbReference type="GO" id="GO:0005634">
    <property type="term" value="C:nucleus"/>
    <property type="evidence" value="ECO:0007669"/>
    <property type="project" value="UniProtKB-SubCell"/>
</dbReference>
<dbReference type="AlphaFoldDB" id="A0ABD2NZZ4"/>
<comment type="subcellular location">
    <subcellularLocation>
        <location evidence="1">Nucleus</location>
    </subcellularLocation>
</comment>
<evidence type="ECO:0000313" key="5">
    <source>
        <dbReference type="EMBL" id="KAL3283962.1"/>
    </source>
</evidence>
<feature type="region of interest" description="Disordered" evidence="2">
    <location>
        <begin position="120"/>
        <end position="142"/>
    </location>
</feature>
<evidence type="ECO:0000259" key="3">
    <source>
        <dbReference type="PROSITE" id="PS51029"/>
    </source>
</evidence>
<evidence type="ECO:0000256" key="2">
    <source>
        <dbReference type="SAM" id="MobiDB-lite"/>
    </source>
</evidence>
<evidence type="ECO:0000259" key="4">
    <source>
        <dbReference type="PROSITE" id="PS51031"/>
    </source>
</evidence>
<dbReference type="InterPro" id="IPR006578">
    <property type="entry name" value="MADF-dom"/>
</dbReference>
<sequence>MEHEKLIDIVKDHPVLYDTSHVDYTRTKMKDELWDKIGVELGSNGISVKEQWRKLRECHREALRRQKKKKSGDPSGRQKPWIYQSEMEFLLPFMKSRLTNTQNLSGCCSFSTMDDNIDHAAGEDEIPASPSNEDTRSEPIEDEVPAKKMKKEGDLLVQHLMQSPERKAEHHHELRHSRQYQNDAMYHFFLSMFATTKDLPARYQRQIRNKVYEAVTQAEEQYYYEISANSNRLTTSPHLPPDFPEYFQAQPLQSPDGNLSNDAKFSISHHSL</sequence>
<dbReference type="PANTHER" id="PTHR12243:SF67">
    <property type="entry name" value="COREPRESSOR OF PANGOLIN, ISOFORM A-RELATED"/>
    <property type="match status" value="1"/>
</dbReference>
<keyword evidence="6" id="KW-1185">Reference proteome</keyword>
<dbReference type="Pfam" id="PF02944">
    <property type="entry name" value="BESS"/>
    <property type="match status" value="1"/>
</dbReference>
<dbReference type="Pfam" id="PF10545">
    <property type="entry name" value="MADF_DNA_bdg"/>
    <property type="match status" value="1"/>
</dbReference>
<dbReference type="PROSITE" id="PS51031">
    <property type="entry name" value="BESS"/>
    <property type="match status" value="1"/>
</dbReference>
<dbReference type="SMART" id="SM00595">
    <property type="entry name" value="MADF"/>
    <property type="match status" value="1"/>
</dbReference>
<protein>
    <recommendedName>
        <fullName evidence="7">MADF domain-containing protein</fullName>
    </recommendedName>
</protein>
<evidence type="ECO:0000313" key="6">
    <source>
        <dbReference type="Proteomes" id="UP001516400"/>
    </source>
</evidence>
<accession>A0ABD2NZZ4</accession>
<dbReference type="EMBL" id="JABFTP020000165">
    <property type="protein sequence ID" value="KAL3283962.1"/>
    <property type="molecule type" value="Genomic_DNA"/>
</dbReference>
<name>A0ABD2NZZ4_9CUCU</name>